<proteinExistence type="predicted"/>
<dbReference type="EMBL" id="BPVZ01000034">
    <property type="protein sequence ID" value="GKV11630.1"/>
    <property type="molecule type" value="Genomic_DNA"/>
</dbReference>
<evidence type="ECO:0000313" key="2">
    <source>
        <dbReference type="EMBL" id="GKV11630.1"/>
    </source>
</evidence>
<name>A0AAV5JHU1_9ROSI</name>
<sequence>MRNQAQIDPKIATQKASVHSATNCSPFEVLYGLNPLTPLDLLPLPIDEQASLDGKKKAEVAKQLHERVRQNIERRTEQYANQANKGHKKVVFEPGDWVWICGRSDSLHKGVLSDNLRTNPFEERGNDGNQDDPTCTTLRDPLHIPGGPVTRARARKMREAFKWPY</sequence>
<accession>A0AAV5JHU1</accession>
<protein>
    <submittedName>
        <fullName evidence="2">Uncharacterized protein</fullName>
    </submittedName>
</protein>
<keyword evidence="3" id="KW-1185">Reference proteome</keyword>
<organism evidence="2 3">
    <name type="scientific">Rubroshorea leprosula</name>
    <dbReference type="NCBI Taxonomy" id="152421"/>
    <lineage>
        <taxon>Eukaryota</taxon>
        <taxon>Viridiplantae</taxon>
        <taxon>Streptophyta</taxon>
        <taxon>Embryophyta</taxon>
        <taxon>Tracheophyta</taxon>
        <taxon>Spermatophyta</taxon>
        <taxon>Magnoliopsida</taxon>
        <taxon>eudicotyledons</taxon>
        <taxon>Gunneridae</taxon>
        <taxon>Pentapetalae</taxon>
        <taxon>rosids</taxon>
        <taxon>malvids</taxon>
        <taxon>Malvales</taxon>
        <taxon>Dipterocarpaceae</taxon>
        <taxon>Rubroshorea</taxon>
    </lineage>
</organism>
<reference evidence="2 3" key="1">
    <citation type="journal article" date="2021" name="Commun. Biol.">
        <title>The genome of Shorea leprosula (Dipterocarpaceae) highlights the ecological relevance of drought in aseasonal tropical rainforests.</title>
        <authorList>
            <person name="Ng K.K.S."/>
            <person name="Kobayashi M.J."/>
            <person name="Fawcett J.A."/>
            <person name="Hatakeyama M."/>
            <person name="Paape T."/>
            <person name="Ng C.H."/>
            <person name="Ang C.C."/>
            <person name="Tnah L.H."/>
            <person name="Lee C.T."/>
            <person name="Nishiyama T."/>
            <person name="Sese J."/>
            <person name="O'Brien M.J."/>
            <person name="Copetti D."/>
            <person name="Mohd Noor M.I."/>
            <person name="Ong R.C."/>
            <person name="Putra M."/>
            <person name="Sireger I.Z."/>
            <person name="Indrioko S."/>
            <person name="Kosugi Y."/>
            <person name="Izuno A."/>
            <person name="Isagi Y."/>
            <person name="Lee S.L."/>
            <person name="Shimizu K.K."/>
        </authorList>
    </citation>
    <scope>NUCLEOTIDE SEQUENCE [LARGE SCALE GENOMIC DNA]</scope>
    <source>
        <strain evidence="2">214</strain>
    </source>
</reference>
<evidence type="ECO:0000256" key="1">
    <source>
        <dbReference type="SAM" id="MobiDB-lite"/>
    </source>
</evidence>
<feature type="region of interest" description="Disordered" evidence="1">
    <location>
        <begin position="118"/>
        <end position="138"/>
    </location>
</feature>
<gene>
    <name evidence="2" type="ORF">SLEP1_g22872</name>
</gene>
<comment type="caution">
    <text evidence="2">The sequence shown here is derived from an EMBL/GenBank/DDBJ whole genome shotgun (WGS) entry which is preliminary data.</text>
</comment>
<feature type="compositionally biased region" description="Polar residues" evidence="1">
    <location>
        <begin position="127"/>
        <end position="137"/>
    </location>
</feature>
<dbReference type="Proteomes" id="UP001054252">
    <property type="component" value="Unassembled WGS sequence"/>
</dbReference>
<evidence type="ECO:0000313" key="3">
    <source>
        <dbReference type="Proteomes" id="UP001054252"/>
    </source>
</evidence>
<dbReference type="AlphaFoldDB" id="A0AAV5JHU1"/>